<dbReference type="Proteomes" id="UP000198870">
    <property type="component" value="Unassembled WGS sequence"/>
</dbReference>
<organism evidence="2 3">
    <name type="scientific">Desulfoluna spongiiphila</name>
    <dbReference type="NCBI Taxonomy" id="419481"/>
    <lineage>
        <taxon>Bacteria</taxon>
        <taxon>Pseudomonadati</taxon>
        <taxon>Thermodesulfobacteriota</taxon>
        <taxon>Desulfobacteria</taxon>
        <taxon>Desulfobacterales</taxon>
        <taxon>Desulfolunaceae</taxon>
        <taxon>Desulfoluna</taxon>
    </lineage>
</organism>
<gene>
    <name evidence="2" type="ORF">SAMN05216233_12929</name>
</gene>
<dbReference type="AlphaFoldDB" id="A0A1G5JES9"/>
<proteinExistence type="predicted"/>
<dbReference type="OrthoDB" id="9813452at2"/>
<accession>A0A1G5JES9</accession>
<feature type="chain" id="PRO_5011437397" description="LPP20 lipoprotein" evidence="1">
    <location>
        <begin position="25"/>
        <end position="294"/>
    </location>
</feature>
<dbReference type="EMBL" id="FMUX01000029">
    <property type="protein sequence ID" value="SCY86664.1"/>
    <property type="molecule type" value="Genomic_DNA"/>
</dbReference>
<evidence type="ECO:0000313" key="2">
    <source>
        <dbReference type="EMBL" id="SCY86664.1"/>
    </source>
</evidence>
<evidence type="ECO:0008006" key="4">
    <source>
        <dbReference type="Google" id="ProtNLM"/>
    </source>
</evidence>
<keyword evidence="1" id="KW-0732">Signal</keyword>
<evidence type="ECO:0000313" key="3">
    <source>
        <dbReference type="Proteomes" id="UP000198870"/>
    </source>
</evidence>
<keyword evidence="3" id="KW-1185">Reference proteome</keyword>
<feature type="signal peptide" evidence="1">
    <location>
        <begin position="1"/>
        <end position="24"/>
    </location>
</feature>
<name>A0A1G5JES9_9BACT</name>
<protein>
    <recommendedName>
        <fullName evidence="4">LPP20 lipoprotein</fullName>
    </recommendedName>
</protein>
<dbReference type="STRING" id="419481.SAMN05216233_12929"/>
<sequence length="294" mass="31625">MKRRLMTLLLLGALTLLSSGPLFGAAGQGITESFDNGRIDWSNGTVRAEGMHAPNEKAGHPASPEAREHYVNRAIEASRANLSAILRRLTIHGETTGSDVMDANREVLAQVDLMFLSIPITEKRFLTDGSVQVTLTLPLRGAFSQLILPEEIRQINPIRPLFSSESPETPAPHGAFTGLIVDARGVDVIPGLAPRLVTESGEEVYGPTIISREYAVQRGVATYESTLARAGQGLSAGENPLMVTGIGTTDGARTDIIISSQDAARIRSDVAHTTFLSQCRVVIVLDPPQVKRQQ</sequence>
<evidence type="ECO:0000256" key="1">
    <source>
        <dbReference type="SAM" id="SignalP"/>
    </source>
</evidence>
<dbReference type="RefSeq" id="WP_092215394.1">
    <property type="nucleotide sequence ID" value="NZ_FMUX01000029.1"/>
</dbReference>
<reference evidence="2 3" key="1">
    <citation type="submission" date="2016-10" db="EMBL/GenBank/DDBJ databases">
        <authorList>
            <person name="de Groot N.N."/>
        </authorList>
    </citation>
    <scope>NUCLEOTIDE SEQUENCE [LARGE SCALE GENOMIC DNA]</scope>
    <source>
        <strain evidence="2 3">AA1</strain>
    </source>
</reference>